<dbReference type="PATRIC" id="fig|483937.3.peg.5039"/>
<evidence type="ECO:0008006" key="4">
    <source>
        <dbReference type="Google" id="ProtNLM"/>
    </source>
</evidence>
<keyword evidence="1" id="KW-1133">Transmembrane helix</keyword>
<feature type="transmembrane region" description="Helical" evidence="1">
    <location>
        <begin position="407"/>
        <end position="428"/>
    </location>
</feature>
<sequence length="686" mass="72779">MASVQNNIAGIQQISNQWLTDITNQITTQVSANISNSFSATLNRISMKVVNKPVYNIINDYSSAYTRIEASIGGAVQAQERLNDAAGQGTQGAQKQAGAWETLTGVFEKAKGVAEKLKSVMETVLEPAAEQQKWEDLFKVKTGNDKIGTAMFDKFKQKALETGQDVNKSMESVLSFYPKTKNTDQLDTLMNYATRLSMMSPEGKDIGDTSSAITSAFEGDSGDLASMLQVDEEDLGGLDLVAGTGNMKAFLSTLGNIMTTAGMTSTSLQTMMDSPVNQWQALLGNYNNSLATMGQGALTAFTPLLSLLNDAFANGTFQPIIDGMSIGLALLAQGFSAVVQGALFLWNVLSGTLPVILPLLLGIVAGVIAYRIAMGAAAIATNMSAIATGIATAAQGIYNAVLNANPIALVIGLVIALIIAFLGIVSALQPVRDFLANMFRALGQIVADFVGFTIDLWTGFINGIIAAANFLLGGINKVVGAVGKFIGIESEINLHLEQVDSSQFKQDIQMGIENTFEATADLTQNFDINKLKEKLNIGGNTNNEQNFNQWNNNNPGDKSKLPETPVPPVIPVTPSPPAGPTVPTGMNMPSGPNAFQNTAAPTNINSVNTVGSVGSINDTVDISSEDLEMMRELAEIQAIQNFVELTPTVQVTTGNINNAGDIDTIINKIGQKLNEEFVSTAQGVYT</sequence>
<accession>A0A132U9V6</accession>
<keyword evidence="1" id="KW-0472">Membrane</keyword>
<gene>
    <name evidence="2" type="ORF">AMQ84_04200</name>
</gene>
<feature type="transmembrane region" description="Helical" evidence="1">
    <location>
        <begin position="380"/>
        <end position="401"/>
    </location>
</feature>
<keyword evidence="3" id="KW-1185">Reference proteome</keyword>
<name>A0A132U9V6_9BACL</name>
<dbReference type="EMBL" id="LIRB01000102">
    <property type="protein sequence ID" value="KWX80321.1"/>
    <property type="molecule type" value="Genomic_DNA"/>
</dbReference>
<evidence type="ECO:0000313" key="2">
    <source>
        <dbReference type="EMBL" id="KWX80321.1"/>
    </source>
</evidence>
<keyword evidence="1" id="KW-0812">Transmembrane</keyword>
<dbReference type="OrthoDB" id="1677957at2"/>
<feature type="transmembrane region" description="Helical" evidence="1">
    <location>
        <begin position="449"/>
        <end position="472"/>
    </location>
</feature>
<dbReference type="Proteomes" id="UP000070475">
    <property type="component" value="Unassembled WGS sequence"/>
</dbReference>
<dbReference type="RefSeq" id="WP_060859404.1">
    <property type="nucleotide sequence ID" value="NZ_LIRB01000102.1"/>
</dbReference>
<organism evidence="2 3">
    <name type="scientific">Paenibacillus riograndensis</name>
    <dbReference type="NCBI Taxonomy" id="483937"/>
    <lineage>
        <taxon>Bacteria</taxon>
        <taxon>Bacillati</taxon>
        <taxon>Bacillota</taxon>
        <taxon>Bacilli</taxon>
        <taxon>Bacillales</taxon>
        <taxon>Paenibacillaceae</taxon>
        <taxon>Paenibacillus</taxon>
        <taxon>Paenibacillus sonchi group</taxon>
    </lineage>
</organism>
<comment type="caution">
    <text evidence="2">The sequence shown here is derived from an EMBL/GenBank/DDBJ whole genome shotgun (WGS) entry which is preliminary data.</text>
</comment>
<protein>
    <recommendedName>
        <fullName evidence="4">Phage tail tape measure protein domain-containing protein</fullName>
    </recommendedName>
</protein>
<dbReference type="AlphaFoldDB" id="A0A132U9V6"/>
<evidence type="ECO:0000313" key="3">
    <source>
        <dbReference type="Proteomes" id="UP000070475"/>
    </source>
</evidence>
<reference evidence="2 3" key="1">
    <citation type="submission" date="2015-08" db="EMBL/GenBank/DDBJ databases">
        <title>Genomes of Paenibacillus riograndensis.</title>
        <authorList>
            <person name="Sant'Anna F.H."/>
            <person name="Souza R."/>
            <person name="Ambrosini A."/>
            <person name="Bach E."/>
            <person name="Fernandes G."/>
            <person name="Balsanelli E."/>
            <person name="Baura V.A."/>
            <person name="Pedrosa F.O."/>
            <person name="Souza E.M."/>
            <person name="Passaglia L."/>
        </authorList>
    </citation>
    <scope>NUCLEOTIDE SEQUENCE [LARGE SCALE GENOMIC DNA]</scope>
    <source>
        <strain evidence="2 3">CAS34</strain>
    </source>
</reference>
<evidence type="ECO:0000256" key="1">
    <source>
        <dbReference type="SAM" id="Phobius"/>
    </source>
</evidence>
<proteinExistence type="predicted"/>